<sequence length="164" mass="18411">MSSVRSSVKSKDPAVRKLKAILYAENSERPTLVKVPTSSHPSRDGIGNPRCPSFESILGFEARTHEAWVTCKDATGKSHKFLVAAQYRPSCDYNRALQDIWASSVWKGELLVMRGGYQSFVVDMGGSQYKRLAKEAVRRFLMQTHDLIDRLAQETLPTIVPKNI</sequence>
<proteinExistence type="predicted"/>
<evidence type="ECO:0000313" key="2">
    <source>
        <dbReference type="Proteomes" id="UP000313359"/>
    </source>
</evidence>
<dbReference type="OrthoDB" id="2735651at2759"/>
<keyword evidence="2" id="KW-1185">Reference proteome</keyword>
<reference evidence="1" key="1">
    <citation type="journal article" date="2018" name="Genome Biol. Evol.">
        <title>Genomics and development of Lentinus tigrinus, a white-rot wood-decaying mushroom with dimorphic fruiting bodies.</title>
        <authorList>
            <person name="Wu B."/>
            <person name="Xu Z."/>
            <person name="Knudson A."/>
            <person name="Carlson A."/>
            <person name="Chen N."/>
            <person name="Kovaka S."/>
            <person name="LaButti K."/>
            <person name="Lipzen A."/>
            <person name="Pennachio C."/>
            <person name="Riley R."/>
            <person name="Schakwitz W."/>
            <person name="Umezawa K."/>
            <person name="Ohm R.A."/>
            <person name="Grigoriev I.V."/>
            <person name="Nagy L.G."/>
            <person name="Gibbons J."/>
            <person name="Hibbett D."/>
        </authorList>
    </citation>
    <scope>NUCLEOTIDE SEQUENCE [LARGE SCALE GENOMIC DNA]</scope>
    <source>
        <strain evidence="1">ALCF2SS1-6</strain>
    </source>
</reference>
<dbReference type="EMBL" id="ML122283">
    <property type="protein sequence ID" value="RPD57150.1"/>
    <property type="molecule type" value="Genomic_DNA"/>
</dbReference>
<dbReference type="Proteomes" id="UP000313359">
    <property type="component" value="Unassembled WGS sequence"/>
</dbReference>
<accession>A0A5C2S186</accession>
<name>A0A5C2S186_9APHY</name>
<dbReference type="STRING" id="1328759.A0A5C2S186"/>
<organism evidence="1 2">
    <name type="scientific">Lentinus tigrinus ALCF2SS1-6</name>
    <dbReference type="NCBI Taxonomy" id="1328759"/>
    <lineage>
        <taxon>Eukaryota</taxon>
        <taxon>Fungi</taxon>
        <taxon>Dikarya</taxon>
        <taxon>Basidiomycota</taxon>
        <taxon>Agaricomycotina</taxon>
        <taxon>Agaricomycetes</taxon>
        <taxon>Polyporales</taxon>
        <taxon>Polyporaceae</taxon>
        <taxon>Lentinus</taxon>
    </lineage>
</organism>
<gene>
    <name evidence="1" type="ORF">L227DRAFT_565661</name>
</gene>
<dbReference type="AlphaFoldDB" id="A0A5C2S186"/>
<protein>
    <submittedName>
        <fullName evidence="1">Uncharacterized protein</fullName>
    </submittedName>
</protein>
<evidence type="ECO:0000313" key="1">
    <source>
        <dbReference type="EMBL" id="RPD57150.1"/>
    </source>
</evidence>